<name>A0A1C4W3Q6_9ACTN</name>
<evidence type="ECO:0000313" key="2">
    <source>
        <dbReference type="Proteomes" id="UP000198864"/>
    </source>
</evidence>
<gene>
    <name evidence="1" type="ORF">GA0070561_2348</name>
</gene>
<sequence length="220" mass="24006">MQGTGRRTPGCCRYDSEGNGPRVLRSEGRLRRAAGLMGIDYGYDLYLPTHAVGQALRTVASIARRGIGSVDAVVPGGERITLPFRGDPADDVDHWSLDTCLFFPVDDEAIRAWAEVERRSGRQEHPDAQGRIWVGSIYLYFWRNCGLRPGYSRLDFTAASTGMSRLFEQSTSIRDTFTGLAESVGAACLVLDREGDGDEICWPTGGDDLAALAGSWPEVG</sequence>
<evidence type="ECO:0000313" key="1">
    <source>
        <dbReference type="EMBL" id="SCE90788.1"/>
    </source>
</evidence>
<dbReference type="AlphaFoldDB" id="A0A1C4W3Q6"/>
<dbReference type="Proteomes" id="UP000198864">
    <property type="component" value="Unassembled WGS sequence"/>
</dbReference>
<protein>
    <submittedName>
        <fullName evidence="1">Uncharacterized protein</fullName>
    </submittedName>
</protein>
<organism evidence="1 2">
    <name type="scientific">Micromonospora saelicesensis</name>
    <dbReference type="NCBI Taxonomy" id="285676"/>
    <lineage>
        <taxon>Bacteria</taxon>
        <taxon>Bacillati</taxon>
        <taxon>Actinomycetota</taxon>
        <taxon>Actinomycetes</taxon>
        <taxon>Micromonosporales</taxon>
        <taxon>Micromonosporaceae</taxon>
        <taxon>Micromonospora</taxon>
    </lineage>
</organism>
<dbReference type="EMBL" id="FMCR01000002">
    <property type="protein sequence ID" value="SCE90788.1"/>
    <property type="molecule type" value="Genomic_DNA"/>
</dbReference>
<accession>A0A1C4W3Q6</accession>
<proteinExistence type="predicted"/>
<reference evidence="1 2" key="1">
    <citation type="submission" date="2016-06" db="EMBL/GenBank/DDBJ databases">
        <authorList>
            <person name="Kjaerup R.B."/>
            <person name="Dalgaard T.S."/>
            <person name="Juul-Madsen H.R."/>
        </authorList>
    </citation>
    <scope>NUCLEOTIDE SEQUENCE [LARGE SCALE GENOMIC DNA]</scope>
    <source>
        <strain evidence="1 2">DSM 44871</strain>
    </source>
</reference>